<dbReference type="PANTHER" id="PTHR11599">
    <property type="entry name" value="PROTEASOME SUBUNIT ALPHA/BETA"/>
    <property type="match status" value="1"/>
</dbReference>
<feature type="domain" description="Proteasome alpha-type subunits" evidence="2">
    <location>
        <begin position="5"/>
        <end position="27"/>
    </location>
</feature>
<accession>C5LKK5</accession>
<dbReference type="InParanoid" id="C5LKK5"/>
<keyword evidence="1 3" id="KW-0647">Proteasome</keyword>
<protein>
    <submittedName>
        <fullName evidence="3">20S proteasome subunit PAA1, putative</fullName>
    </submittedName>
</protein>
<dbReference type="RefSeq" id="XP_002770924.1">
    <property type="nucleotide sequence ID" value="XM_002770878.1"/>
</dbReference>
<dbReference type="InterPro" id="IPR050115">
    <property type="entry name" value="Proteasome_alpha"/>
</dbReference>
<name>C5LKK5_PERM5</name>
<dbReference type="GeneID" id="9048282"/>
<dbReference type="AlphaFoldDB" id="C5LKK5"/>
<dbReference type="SUPFAM" id="SSF56235">
    <property type="entry name" value="N-terminal nucleophile aminohydrolases (Ntn hydrolases)"/>
    <property type="match status" value="1"/>
</dbReference>
<dbReference type="GO" id="GO:0019773">
    <property type="term" value="C:proteasome core complex, alpha-subunit complex"/>
    <property type="evidence" value="ECO:0007669"/>
    <property type="project" value="InterPro"/>
</dbReference>
<dbReference type="Gene3D" id="3.60.20.10">
    <property type="entry name" value="Glutamine Phosphoribosylpyrophosphate, subunit 1, domain 1"/>
    <property type="match status" value="1"/>
</dbReference>
<dbReference type="PROSITE" id="PS00388">
    <property type="entry name" value="PROTEASOME_ALPHA_1"/>
    <property type="match status" value="1"/>
</dbReference>
<dbReference type="InterPro" id="IPR029055">
    <property type="entry name" value="Ntn_hydrolases_N"/>
</dbReference>
<dbReference type="SMART" id="SM00948">
    <property type="entry name" value="Proteasome_A_N"/>
    <property type="match status" value="1"/>
</dbReference>
<dbReference type="GO" id="GO:0006511">
    <property type="term" value="P:ubiquitin-dependent protein catabolic process"/>
    <property type="evidence" value="ECO:0007669"/>
    <property type="project" value="InterPro"/>
</dbReference>
<dbReference type="Pfam" id="PF10584">
    <property type="entry name" value="Proteasome_A_N"/>
    <property type="match status" value="1"/>
</dbReference>
<evidence type="ECO:0000313" key="4">
    <source>
        <dbReference type="Proteomes" id="UP000007800"/>
    </source>
</evidence>
<evidence type="ECO:0000259" key="2">
    <source>
        <dbReference type="PROSITE" id="PS00388"/>
    </source>
</evidence>
<dbReference type="Proteomes" id="UP000007800">
    <property type="component" value="Unassembled WGS sequence"/>
</dbReference>
<dbReference type="OrthoDB" id="431557at2759"/>
<sequence>MARRYDSRTTTFSPEGRLYQVEYAMEAINNAGSTVGVLGKQCVILAGEKKTI</sequence>
<gene>
    <name evidence="3" type="ORF">Pmar_PMAR027374</name>
</gene>
<reference evidence="3 4" key="1">
    <citation type="submission" date="2008-07" db="EMBL/GenBank/DDBJ databases">
        <authorList>
            <person name="El-Sayed N."/>
            <person name="Caler E."/>
            <person name="Inman J."/>
            <person name="Amedeo P."/>
            <person name="Hass B."/>
            <person name="Wortman J."/>
        </authorList>
    </citation>
    <scope>NUCLEOTIDE SEQUENCE [LARGE SCALE GENOMIC DNA]</scope>
    <source>
        <strain evidence="4">ATCC 50983 / TXsc</strain>
    </source>
</reference>
<proteinExistence type="predicted"/>
<keyword evidence="4" id="KW-1185">Reference proteome</keyword>
<dbReference type="InterPro" id="IPR000426">
    <property type="entry name" value="Proteasome_asu_N"/>
</dbReference>
<dbReference type="EMBL" id="GG682824">
    <property type="protein sequence ID" value="EER02740.1"/>
    <property type="molecule type" value="Genomic_DNA"/>
</dbReference>
<organism evidence="4">
    <name type="scientific">Perkinsus marinus (strain ATCC 50983 / TXsc)</name>
    <dbReference type="NCBI Taxonomy" id="423536"/>
    <lineage>
        <taxon>Eukaryota</taxon>
        <taxon>Sar</taxon>
        <taxon>Alveolata</taxon>
        <taxon>Perkinsozoa</taxon>
        <taxon>Perkinsea</taxon>
        <taxon>Perkinsida</taxon>
        <taxon>Perkinsidae</taxon>
        <taxon>Perkinsus</taxon>
    </lineage>
</organism>
<evidence type="ECO:0000256" key="1">
    <source>
        <dbReference type="ARBA" id="ARBA00022942"/>
    </source>
</evidence>
<feature type="non-terminal residue" evidence="3">
    <location>
        <position position="52"/>
    </location>
</feature>
<evidence type="ECO:0000313" key="3">
    <source>
        <dbReference type="EMBL" id="EER02740.1"/>
    </source>
</evidence>